<name>A0AAD8UYW8_9PEZI</name>
<protein>
    <submittedName>
        <fullName evidence="3">Uncharacterized protein</fullName>
    </submittedName>
</protein>
<feature type="transmembrane region" description="Helical" evidence="2">
    <location>
        <begin position="41"/>
        <end position="58"/>
    </location>
</feature>
<keyword evidence="2" id="KW-0812">Transmembrane</keyword>
<sequence>MQSSRTHCTCSSSSSTEGTRDRQGIRLEKQYRPDQTRPGEMAVAILFPFFLSFFLLVCPSPWLVLLRLSCWFFFSPSLITVSYWLVASLL</sequence>
<dbReference type="AlphaFoldDB" id="A0AAD8UYW8"/>
<keyword evidence="2" id="KW-1133">Transmembrane helix</keyword>
<evidence type="ECO:0000256" key="1">
    <source>
        <dbReference type="SAM" id="MobiDB-lite"/>
    </source>
</evidence>
<accession>A0AAD8UYW8</accession>
<dbReference type="EMBL" id="JAHLJV010000101">
    <property type="protein sequence ID" value="KAK1572967.1"/>
    <property type="molecule type" value="Genomic_DNA"/>
</dbReference>
<feature type="compositionally biased region" description="Basic and acidic residues" evidence="1">
    <location>
        <begin position="18"/>
        <end position="27"/>
    </location>
</feature>
<organism evidence="3 4">
    <name type="scientific">Colletotrichum navitas</name>
    <dbReference type="NCBI Taxonomy" id="681940"/>
    <lineage>
        <taxon>Eukaryota</taxon>
        <taxon>Fungi</taxon>
        <taxon>Dikarya</taxon>
        <taxon>Ascomycota</taxon>
        <taxon>Pezizomycotina</taxon>
        <taxon>Sordariomycetes</taxon>
        <taxon>Hypocreomycetidae</taxon>
        <taxon>Glomerellales</taxon>
        <taxon>Glomerellaceae</taxon>
        <taxon>Colletotrichum</taxon>
        <taxon>Colletotrichum graminicola species complex</taxon>
    </lineage>
</organism>
<comment type="caution">
    <text evidence="3">The sequence shown here is derived from an EMBL/GenBank/DDBJ whole genome shotgun (WGS) entry which is preliminary data.</text>
</comment>
<dbReference type="Proteomes" id="UP001230504">
    <property type="component" value="Unassembled WGS sequence"/>
</dbReference>
<reference evidence="3" key="1">
    <citation type="submission" date="2021-06" db="EMBL/GenBank/DDBJ databases">
        <title>Comparative genomics, transcriptomics and evolutionary studies reveal genomic signatures of adaptation to plant cell wall in hemibiotrophic fungi.</title>
        <authorList>
            <consortium name="DOE Joint Genome Institute"/>
            <person name="Baroncelli R."/>
            <person name="Diaz J.F."/>
            <person name="Benocci T."/>
            <person name="Peng M."/>
            <person name="Battaglia E."/>
            <person name="Haridas S."/>
            <person name="Andreopoulos W."/>
            <person name="Labutti K."/>
            <person name="Pangilinan J."/>
            <person name="Floch G.L."/>
            <person name="Makela M.R."/>
            <person name="Henrissat B."/>
            <person name="Grigoriev I.V."/>
            <person name="Crouch J.A."/>
            <person name="De Vries R.P."/>
            <person name="Sukno S.A."/>
            <person name="Thon M.R."/>
        </authorList>
    </citation>
    <scope>NUCLEOTIDE SEQUENCE</scope>
    <source>
        <strain evidence="3">CBS 125086</strain>
    </source>
</reference>
<keyword evidence="4" id="KW-1185">Reference proteome</keyword>
<feature type="compositionally biased region" description="Low complexity" evidence="1">
    <location>
        <begin position="1"/>
        <end position="16"/>
    </location>
</feature>
<evidence type="ECO:0000313" key="3">
    <source>
        <dbReference type="EMBL" id="KAK1572967.1"/>
    </source>
</evidence>
<feature type="region of interest" description="Disordered" evidence="1">
    <location>
        <begin position="1"/>
        <end position="27"/>
    </location>
</feature>
<evidence type="ECO:0000313" key="4">
    <source>
        <dbReference type="Proteomes" id="UP001230504"/>
    </source>
</evidence>
<proteinExistence type="predicted"/>
<gene>
    <name evidence="3" type="ORF">LY79DRAFT_569316</name>
</gene>
<evidence type="ECO:0000256" key="2">
    <source>
        <dbReference type="SAM" id="Phobius"/>
    </source>
</evidence>
<keyword evidence="2" id="KW-0472">Membrane</keyword>
<dbReference type="RefSeq" id="XP_060408684.1">
    <property type="nucleotide sequence ID" value="XM_060559049.1"/>
</dbReference>
<dbReference type="GeneID" id="85443289"/>
<feature type="transmembrane region" description="Helical" evidence="2">
    <location>
        <begin position="65"/>
        <end position="86"/>
    </location>
</feature>